<sequence>MYEKSEGGHLTRVSDFPPVQSQQTIWPTERSFTFTLLITVFSA</sequence>
<proteinExistence type="predicted"/>
<evidence type="ECO:0000313" key="1">
    <source>
        <dbReference type="EMBL" id="SAL84491.1"/>
    </source>
</evidence>
<dbReference type="Proteomes" id="UP000054925">
    <property type="component" value="Unassembled WGS sequence"/>
</dbReference>
<name>A0A158KVP5_9BURK</name>
<accession>A0A158KVP5</accession>
<dbReference type="AlphaFoldDB" id="A0A158KVP5"/>
<evidence type="ECO:0000313" key="2">
    <source>
        <dbReference type="Proteomes" id="UP000054925"/>
    </source>
</evidence>
<gene>
    <name evidence="1" type="ORF">AWB67_06693</name>
</gene>
<keyword evidence="2" id="KW-1185">Reference proteome</keyword>
<organism evidence="1 2">
    <name type="scientific">Caballeronia terrestris</name>
    <dbReference type="NCBI Taxonomy" id="1226301"/>
    <lineage>
        <taxon>Bacteria</taxon>
        <taxon>Pseudomonadati</taxon>
        <taxon>Pseudomonadota</taxon>
        <taxon>Betaproteobacteria</taxon>
        <taxon>Burkholderiales</taxon>
        <taxon>Burkholderiaceae</taxon>
        <taxon>Caballeronia</taxon>
    </lineage>
</organism>
<dbReference type="EMBL" id="FCOL02000127">
    <property type="protein sequence ID" value="SAL84491.1"/>
    <property type="molecule type" value="Genomic_DNA"/>
</dbReference>
<protein>
    <submittedName>
        <fullName evidence="1">Uncharacterized protein</fullName>
    </submittedName>
</protein>
<comment type="caution">
    <text evidence="1">The sequence shown here is derived from an EMBL/GenBank/DDBJ whole genome shotgun (WGS) entry which is preliminary data.</text>
</comment>
<reference evidence="1" key="1">
    <citation type="submission" date="2016-01" db="EMBL/GenBank/DDBJ databases">
        <authorList>
            <person name="Peeters C."/>
        </authorList>
    </citation>
    <scope>NUCLEOTIDE SEQUENCE [LARGE SCALE GENOMIC DNA]</scope>
    <source>
        <strain evidence="1">LMG 22937</strain>
    </source>
</reference>